<organism evidence="2 3">
    <name type="scientific">Nitrospira defluvii</name>
    <dbReference type="NCBI Taxonomy" id="330214"/>
    <lineage>
        <taxon>Bacteria</taxon>
        <taxon>Pseudomonadati</taxon>
        <taxon>Nitrospirota</taxon>
        <taxon>Nitrospiria</taxon>
        <taxon>Nitrospirales</taxon>
        <taxon>Nitrospiraceae</taxon>
        <taxon>Nitrospira</taxon>
    </lineage>
</organism>
<protein>
    <submittedName>
        <fullName evidence="2">Uncharacterized protein</fullName>
    </submittedName>
</protein>
<dbReference type="Proteomes" id="UP000675880">
    <property type="component" value="Unassembled WGS sequence"/>
</dbReference>
<sequence length="140" mass="14845">MIGQEPKDFAESIQPFFQHRVHGFKGRVPPGNTRSTVDDNGLHGVVGDTIRDPSPDLCRLVFDEMIGCDRVTALLQQFLDQLAAGVGLWRARIAAGDDHAADGAGGVVFVFFVAWGAHSKRGISGQPSAVSSGNSRGSKG</sequence>
<name>A0ABM8RQ17_9BACT</name>
<keyword evidence="3" id="KW-1185">Reference proteome</keyword>
<evidence type="ECO:0000256" key="1">
    <source>
        <dbReference type="SAM" id="MobiDB-lite"/>
    </source>
</evidence>
<comment type="caution">
    <text evidence="2">The sequence shown here is derived from an EMBL/GenBank/DDBJ whole genome shotgun (WGS) entry which is preliminary data.</text>
</comment>
<feature type="region of interest" description="Disordered" evidence="1">
    <location>
        <begin position="121"/>
        <end position="140"/>
    </location>
</feature>
<proteinExistence type="predicted"/>
<reference evidence="2 3" key="1">
    <citation type="submission" date="2021-02" db="EMBL/GenBank/DDBJ databases">
        <authorList>
            <person name="Han P."/>
        </authorList>
    </citation>
    <scope>NUCLEOTIDE SEQUENCE [LARGE SCALE GENOMIC DNA]</scope>
    <source>
        <strain evidence="2">Candidatus Nitrospira sp. ZN2</strain>
    </source>
</reference>
<accession>A0ABM8RQ17</accession>
<gene>
    <name evidence="2" type="ORF">NSPZN2_40020</name>
</gene>
<dbReference type="EMBL" id="CAJNBJ010000017">
    <property type="protein sequence ID" value="CAE6765509.1"/>
    <property type="molecule type" value="Genomic_DNA"/>
</dbReference>
<evidence type="ECO:0000313" key="2">
    <source>
        <dbReference type="EMBL" id="CAE6765509.1"/>
    </source>
</evidence>
<evidence type="ECO:0000313" key="3">
    <source>
        <dbReference type="Proteomes" id="UP000675880"/>
    </source>
</evidence>
<feature type="compositionally biased region" description="Polar residues" evidence="1">
    <location>
        <begin position="125"/>
        <end position="140"/>
    </location>
</feature>